<name>A0ACB9YP43_9PEZI</name>
<gene>
    <name evidence="1" type="ORF">F4820DRAFT_452422</name>
</gene>
<reference evidence="1 2" key="1">
    <citation type="journal article" date="2022" name="New Phytol.">
        <title>Ecological generalism drives hyperdiversity of secondary metabolite gene clusters in xylarialean endophytes.</title>
        <authorList>
            <person name="Franco M.E.E."/>
            <person name="Wisecaver J.H."/>
            <person name="Arnold A.E."/>
            <person name="Ju Y.M."/>
            <person name="Slot J.C."/>
            <person name="Ahrendt S."/>
            <person name="Moore L.P."/>
            <person name="Eastman K.E."/>
            <person name="Scott K."/>
            <person name="Konkel Z."/>
            <person name="Mondo S.J."/>
            <person name="Kuo A."/>
            <person name="Hayes R.D."/>
            <person name="Haridas S."/>
            <person name="Andreopoulos B."/>
            <person name="Riley R."/>
            <person name="LaButti K."/>
            <person name="Pangilinan J."/>
            <person name="Lipzen A."/>
            <person name="Amirebrahimi M."/>
            <person name="Yan J."/>
            <person name="Adam C."/>
            <person name="Keymanesh K."/>
            <person name="Ng V."/>
            <person name="Louie K."/>
            <person name="Northen T."/>
            <person name="Drula E."/>
            <person name="Henrissat B."/>
            <person name="Hsieh H.M."/>
            <person name="Youens-Clark K."/>
            <person name="Lutzoni F."/>
            <person name="Miadlikowska J."/>
            <person name="Eastwood D.C."/>
            <person name="Hamelin R.C."/>
            <person name="Grigoriev I.V."/>
            <person name="U'Ren J.M."/>
        </authorList>
    </citation>
    <scope>NUCLEOTIDE SEQUENCE [LARGE SCALE GENOMIC DNA]</scope>
    <source>
        <strain evidence="1 2">CBS 119005</strain>
    </source>
</reference>
<dbReference type="EMBL" id="MU393567">
    <property type="protein sequence ID" value="KAI4860956.1"/>
    <property type="molecule type" value="Genomic_DNA"/>
</dbReference>
<keyword evidence="2" id="KW-1185">Reference proteome</keyword>
<sequence length="300" mass="32671">MSQTQVQAQAQASQSGTQEKKKKEKRRIKAVFFDFMGTCLDWHSGVVEALPAAIPEPARSRMALDWREEFFSELHARSARGLLPEDIDVTHRRTLLRVLRREAYGDERRHFVGLLDGATATATDVPATDVPNTNIPSVEDAVRSWHKMAPWPDVAPALAALKSEQPGLELFVLANGTTRLQLDLVQSSGLGHLFSMLFSSELLGVYKPAPEAYAKALGLVRARPDEAVMVAAHAYDLRAARGLGMRTVYVCRWTDDGNEDMDAVRGENDAFLGGEGDGMQGLPAAIAALGQAGRPCCMAA</sequence>
<accession>A0ACB9YP43</accession>
<comment type="caution">
    <text evidence="1">The sequence shown here is derived from an EMBL/GenBank/DDBJ whole genome shotgun (WGS) entry which is preliminary data.</text>
</comment>
<proteinExistence type="predicted"/>
<evidence type="ECO:0000313" key="1">
    <source>
        <dbReference type="EMBL" id="KAI4860956.1"/>
    </source>
</evidence>
<protein>
    <submittedName>
        <fullName evidence="1">HAD-like protein</fullName>
    </submittedName>
</protein>
<evidence type="ECO:0000313" key="2">
    <source>
        <dbReference type="Proteomes" id="UP001497700"/>
    </source>
</evidence>
<dbReference type="Proteomes" id="UP001497700">
    <property type="component" value="Unassembled WGS sequence"/>
</dbReference>
<organism evidence="1 2">
    <name type="scientific">Hypoxylon rubiginosum</name>
    <dbReference type="NCBI Taxonomy" id="110542"/>
    <lineage>
        <taxon>Eukaryota</taxon>
        <taxon>Fungi</taxon>
        <taxon>Dikarya</taxon>
        <taxon>Ascomycota</taxon>
        <taxon>Pezizomycotina</taxon>
        <taxon>Sordariomycetes</taxon>
        <taxon>Xylariomycetidae</taxon>
        <taxon>Xylariales</taxon>
        <taxon>Hypoxylaceae</taxon>
        <taxon>Hypoxylon</taxon>
    </lineage>
</organism>